<feature type="signal peptide" evidence="1">
    <location>
        <begin position="1"/>
        <end position="16"/>
    </location>
</feature>
<evidence type="ECO:0000256" key="1">
    <source>
        <dbReference type="SAM" id="SignalP"/>
    </source>
</evidence>
<evidence type="ECO:0000259" key="2">
    <source>
        <dbReference type="Pfam" id="PF18885"/>
    </source>
</evidence>
<keyword evidence="1" id="KW-0732">Signal</keyword>
<organism evidence="3">
    <name type="scientific">Lotharella globosa</name>
    <dbReference type="NCBI Taxonomy" id="91324"/>
    <lineage>
        <taxon>Eukaryota</taxon>
        <taxon>Sar</taxon>
        <taxon>Rhizaria</taxon>
        <taxon>Cercozoa</taxon>
        <taxon>Chlorarachniophyceae</taxon>
        <taxon>Lotharella</taxon>
    </lineage>
</organism>
<dbReference type="EMBL" id="HBIV01019756">
    <property type="protein sequence ID" value="CAE0662705.1"/>
    <property type="molecule type" value="Transcribed_RNA"/>
</dbReference>
<dbReference type="Pfam" id="PF18885">
    <property type="entry name" value="DUF5648"/>
    <property type="match status" value="1"/>
</dbReference>
<proteinExistence type="predicted"/>
<name>A0A7S3YV44_9EUKA</name>
<dbReference type="AlphaFoldDB" id="A0A7S3YV44"/>
<dbReference type="InterPro" id="IPR043708">
    <property type="entry name" value="DUF5648"/>
</dbReference>
<feature type="chain" id="PRO_5031228091" description="DUF5648 domain-containing protein" evidence="1">
    <location>
        <begin position="17"/>
        <end position="188"/>
    </location>
</feature>
<feature type="domain" description="DUF5648" evidence="2">
    <location>
        <begin position="42"/>
        <end position="186"/>
    </location>
</feature>
<sequence length="188" mass="20805">MSTLSIFVAILPLTAAVWTPPAKKETASALESNFTSEAGPVPLYRFWNDQTFDHFYTTDRKQGAAKRGYSFEKIECKLLGSSSDGAVALHKYSNPTQAHDHLYTVDANLVGSTQVGQMGNFEYVYEGVAGYCYPTAKTGTVALHRYWQPNIEDHFYTTDPDTIGTTTPGEEGNSGYKYEKVECYVLPA</sequence>
<evidence type="ECO:0000313" key="3">
    <source>
        <dbReference type="EMBL" id="CAE0662705.1"/>
    </source>
</evidence>
<gene>
    <name evidence="3" type="ORF">LGLO00237_LOCUS14306</name>
</gene>
<reference evidence="3" key="1">
    <citation type="submission" date="2021-01" db="EMBL/GenBank/DDBJ databases">
        <authorList>
            <person name="Corre E."/>
            <person name="Pelletier E."/>
            <person name="Niang G."/>
            <person name="Scheremetjew M."/>
            <person name="Finn R."/>
            <person name="Kale V."/>
            <person name="Holt S."/>
            <person name="Cochrane G."/>
            <person name="Meng A."/>
            <person name="Brown T."/>
            <person name="Cohen L."/>
        </authorList>
    </citation>
    <scope>NUCLEOTIDE SEQUENCE</scope>
    <source>
        <strain evidence="3">CCCM811</strain>
    </source>
</reference>
<protein>
    <recommendedName>
        <fullName evidence="2">DUF5648 domain-containing protein</fullName>
    </recommendedName>
</protein>
<accession>A0A7S3YV44</accession>